<dbReference type="EMBL" id="BARW01017166">
    <property type="protein sequence ID" value="GAI99596.1"/>
    <property type="molecule type" value="Genomic_DNA"/>
</dbReference>
<accession>X1U7K7</accession>
<reference evidence="2" key="1">
    <citation type="journal article" date="2014" name="Front. Microbiol.">
        <title>High frequency of phylogenetically diverse reductive dehalogenase-homologous genes in deep subseafloor sedimentary metagenomes.</title>
        <authorList>
            <person name="Kawai M."/>
            <person name="Futagami T."/>
            <person name="Toyoda A."/>
            <person name="Takaki Y."/>
            <person name="Nishi S."/>
            <person name="Hori S."/>
            <person name="Arai W."/>
            <person name="Tsubouchi T."/>
            <person name="Morono Y."/>
            <person name="Uchiyama I."/>
            <person name="Ito T."/>
            <person name="Fujiyama A."/>
            <person name="Inagaki F."/>
            <person name="Takami H."/>
        </authorList>
    </citation>
    <scope>NUCLEOTIDE SEQUENCE</scope>
    <source>
        <strain evidence="2">Expedition CK06-06</strain>
    </source>
</reference>
<evidence type="ECO:0000256" key="1">
    <source>
        <dbReference type="SAM" id="Phobius"/>
    </source>
</evidence>
<evidence type="ECO:0000313" key="2">
    <source>
        <dbReference type="EMBL" id="GAI99596.1"/>
    </source>
</evidence>
<keyword evidence="1" id="KW-0472">Membrane</keyword>
<gene>
    <name evidence="2" type="ORF">S12H4_29714</name>
</gene>
<keyword evidence="1" id="KW-0812">Transmembrane</keyword>
<sequence>MADDELSKELKEELERARSKVRRYLSYGAGAIFAILVLWGSMWMADRSIMMVALNTCVAIIFYWFGQRSIKPPTFGG</sequence>
<comment type="caution">
    <text evidence="2">The sequence shown here is derived from an EMBL/GenBank/DDBJ whole genome shotgun (WGS) entry which is preliminary data.</text>
</comment>
<name>X1U7K7_9ZZZZ</name>
<dbReference type="AlphaFoldDB" id="X1U7K7"/>
<feature type="transmembrane region" description="Helical" evidence="1">
    <location>
        <begin position="24"/>
        <end position="42"/>
    </location>
</feature>
<organism evidence="2">
    <name type="scientific">marine sediment metagenome</name>
    <dbReference type="NCBI Taxonomy" id="412755"/>
    <lineage>
        <taxon>unclassified sequences</taxon>
        <taxon>metagenomes</taxon>
        <taxon>ecological metagenomes</taxon>
    </lineage>
</organism>
<protein>
    <submittedName>
        <fullName evidence="2">Uncharacterized protein</fullName>
    </submittedName>
</protein>
<feature type="transmembrane region" description="Helical" evidence="1">
    <location>
        <begin position="48"/>
        <end position="65"/>
    </location>
</feature>
<proteinExistence type="predicted"/>
<keyword evidence="1" id="KW-1133">Transmembrane helix</keyword>